<reference evidence="1" key="1">
    <citation type="submission" date="2022-08" db="EMBL/GenBank/DDBJ databases">
        <title>Complete genome sequence of Mycoplasma cottewii type strain VIS.</title>
        <authorList>
            <person name="Spergser J."/>
        </authorList>
    </citation>
    <scope>NUCLEOTIDE SEQUENCE</scope>
    <source>
        <strain evidence="1">VIS</strain>
    </source>
</reference>
<dbReference type="NCBIfam" id="NF045879">
    <property type="entry name" value="ICE_Mbov_0392"/>
    <property type="match status" value="1"/>
</dbReference>
<accession>A0ABY5TYT5</accession>
<protein>
    <submittedName>
        <fullName evidence="1">Uncharacterized protein</fullName>
    </submittedName>
</protein>
<dbReference type="Proteomes" id="UP001059819">
    <property type="component" value="Chromosome"/>
</dbReference>
<sequence length="211" mass="24724">MKHIEDKDLYWITQYASVHISDQGVYEIINNAISRSNPDDQQEIANQIINLVGNMEKLDNSVNQKIYDKLESSSSYSLEELEKTNEFFENIDGKKDIDDLEEIATDSRLCSFADFLEKNEIESSDSLEEIINDSLKNDGLDSRYINLVEPWRNSRAEYVIVNGYINGFTKEYFEHEYKLENEYKQYLIDEFIDDLNLKDTLTYSNSNTLKM</sequence>
<proteinExistence type="predicted"/>
<dbReference type="RefSeq" id="WP_259429954.1">
    <property type="nucleotide sequence ID" value="NZ_CP103424.1"/>
</dbReference>
<dbReference type="EMBL" id="CP103424">
    <property type="protein sequence ID" value="UWD34766.1"/>
    <property type="molecule type" value="Genomic_DNA"/>
</dbReference>
<name>A0ABY5TYT5_9MOLU</name>
<gene>
    <name evidence="1" type="ORF">NX779_03040</name>
</gene>
<organism evidence="1 2">
    <name type="scientific">Mycoplasma cottewii</name>
    <dbReference type="NCBI Taxonomy" id="51364"/>
    <lineage>
        <taxon>Bacteria</taxon>
        <taxon>Bacillati</taxon>
        <taxon>Mycoplasmatota</taxon>
        <taxon>Mollicutes</taxon>
        <taxon>Mycoplasmataceae</taxon>
        <taxon>Mycoplasma</taxon>
    </lineage>
</organism>
<evidence type="ECO:0000313" key="1">
    <source>
        <dbReference type="EMBL" id="UWD34766.1"/>
    </source>
</evidence>
<keyword evidence="2" id="KW-1185">Reference proteome</keyword>
<evidence type="ECO:0000313" key="2">
    <source>
        <dbReference type="Proteomes" id="UP001059819"/>
    </source>
</evidence>